<dbReference type="GO" id="GO:0005666">
    <property type="term" value="C:RNA polymerase III complex"/>
    <property type="evidence" value="ECO:0007669"/>
    <property type="project" value="InterPro"/>
</dbReference>
<dbReference type="GO" id="GO:0000166">
    <property type="term" value="F:nucleotide binding"/>
    <property type="evidence" value="ECO:0007669"/>
    <property type="project" value="InterPro"/>
</dbReference>
<dbReference type="EMBL" id="BTRK01000002">
    <property type="protein sequence ID" value="GMR37224.1"/>
    <property type="molecule type" value="Genomic_DNA"/>
</dbReference>
<evidence type="ECO:0000256" key="6">
    <source>
        <dbReference type="ARBA" id="ARBA00022478"/>
    </source>
</evidence>
<dbReference type="Proteomes" id="UP001328107">
    <property type="component" value="Unassembled WGS sequence"/>
</dbReference>
<dbReference type="AlphaFoldDB" id="A0AAN4ZC30"/>
<evidence type="ECO:0000256" key="14">
    <source>
        <dbReference type="SAM" id="MobiDB-lite"/>
    </source>
</evidence>
<proteinExistence type="inferred from homology"/>
<dbReference type="InterPro" id="IPR010997">
    <property type="entry name" value="HRDC-like_sf"/>
</dbReference>
<comment type="function">
    <text evidence="12">DNA-dependent RNA polymerase catalyzes the transcription of DNA into RNA using the four ribonucleoside triphosphates as substrates. Specific peripheric component of RNA polymerase III (Pol III) which synthesizes small non-coding RNAs including 5S rRNA, snRNAs, tRNAs and miRNAs from at least 500 distinct genomic loci. With POLR3H/RPC8 forms a mobile stalk that protrudes from Pol III core and functions primarily in transcription initiation. Pol III plays a key role in sensing and limiting infection by intracellular bacteria and DNA viruses. Acts as nuclear and cytosolic DNA sensor involved in innate immune response. Can sense non-self dsDNA that serves as template for transcription into dsRNA. The non-self RNA polymerase III transcripts, such as Epstein-Barr virus-encoded RNAs (EBERs) induce type I interferon and NF-kappa-B through the RIG-I pathway.</text>
</comment>
<evidence type="ECO:0000256" key="3">
    <source>
        <dbReference type="ARBA" id="ARBA00006898"/>
    </source>
</evidence>
<organism evidence="16 17">
    <name type="scientific">Pristionchus mayeri</name>
    <dbReference type="NCBI Taxonomy" id="1317129"/>
    <lineage>
        <taxon>Eukaryota</taxon>
        <taxon>Metazoa</taxon>
        <taxon>Ecdysozoa</taxon>
        <taxon>Nematoda</taxon>
        <taxon>Chromadorea</taxon>
        <taxon>Rhabditida</taxon>
        <taxon>Rhabditina</taxon>
        <taxon>Diplogasteromorpha</taxon>
        <taxon>Diplogasteroidea</taxon>
        <taxon>Neodiplogasteridae</taxon>
        <taxon>Pristionchus</taxon>
    </lineage>
</organism>
<evidence type="ECO:0000256" key="8">
    <source>
        <dbReference type="ARBA" id="ARBA00023163"/>
    </source>
</evidence>
<feature type="region of interest" description="Disordered" evidence="14">
    <location>
        <begin position="129"/>
        <end position="158"/>
    </location>
</feature>
<sequence length="158" mass="18168">MEVLDGQASALTNFEVMRVLQQIKNREGKRPKKDRQHNLNTVVFEGLKYLKTTPGAHQTDESIKTCVEALRPFKLTTAETLQLVNTRPTNQVDIEVMIEESEERWPSEEEVEALITAVTSSLPERFVPKGKKMDEKQVKKEEKEPSLNIKNEVEDMEE</sequence>
<keyword evidence="7" id="KW-0472">Membrane</keyword>
<dbReference type="Gene3D" id="1.20.1250.40">
    <property type="match status" value="1"/>
</dbReference>
<keyword evidence="6" id="KW-0240">DNA-directed RNA polymerase</keyword>
<gene>
    <name evidence="16" type="ORF">PMAYCL1PPCAC_07419</name>
</gene>
<evidence type="ECO:0000256" key="2">
    <source>
        <dbReference type="ARBA" id="ARBA00004413"/>
    </source>
</evidence>
<dbReference type="GO" id="GO:0005886">
    <property type="term" value="C:plasma membrane"/>
    <property type="evidence" value="ECO:0007669"/>
    <property type="project" value="UniProtKB-SubCell"/>
</dbReference>
<evidence type="ECO:0000256" key="7">
    <source>
        <dbReference type="ARBA" id="ARBA00023136"/>
    </source>
</evidence>
<evidence type="ECO:0000256" key="12">
    <source>
        <dbReference type="ARBA" id="ARBA00045808"/>
    </source>
</evidence>
<keyword evidence="9" id="KW-0539">Nucleus</keyword>
<dbReference type="InterPro" id="IPR005574">
    <property type="entry name" value="Rpb4/RPC9"/>
</dbReference>
<dbReference type="SMART" id="SM00657">
    <property type="entry name" value="RPOL4c"/>
    <property type="match status" value="1"/>
</dbReference>
<feature type="compositionally biased region" description="Basic and acidic residues" evidence="14">
    <location>
        <begin position="131"/>
        <end position="145"/>
    </location>
</feature>
<dbReference type="InterPro" id="IPR038846">
    <property type="entry name" value="RPC9"/>
</dbReference>
<evidence type="ECO:0000256" key="13">
    <source>
        <dbReference type="ARBA" id="ARBA00073026"/>
    </source>
</evidence>
<keyword evidence="17" id="KW-1185">Reference proteome</keyword>
<evidence type="ECO:0000256" key="11">
    <source>
        <dbReference type="ARBA" id="ARBA00044007"/>
    </source>
</evidence>
<evidence type="ECO:0000313" key="16">
    <source>
        <dbReference type="EMBL" id="GMR37224.1"/>
    </source>
</evidence>
<dbReference type="Pfam" id="PF03874">
    <property type="entry name" value="RNA_pol_Rpb4"/>
    <property type="match status" value="1"/>
</dbReference>
<evidence type="ECO:0000256" key="9">
    <source>
        <dbReference type="ARBA" id="ARBA00023242"/>
    </source>
</evidence>
<comment type="subcellular location">
    <subcellularLocation>
        <location evidence="2">Cell membrane</location>
        <topology evidence="2">Peripheral membrane protein</topology>
        <orientation evidence="2">Cytoplasmic side</orientation>
    </subcellularLocation>
    <subcellularLocation>
        <location evidence="1">Nucleus</location>
    </subcellularLocation>
</comment>
<accession>A0AAN4ZC30</accession>
<keyword evidence="8" id="KW-0804">Transcription</keyword>
<keyword evidence="5" id="KW-1003">Cell membrane</keyword>
<dbReference type="InterPro" id="IPR038324">
    <property type="entry name" value="Rpb4/RPC9_sf"/>
</dbReference>
<comment type="function">
    <text evidence="10">Accessory protein for the calcitonin gene-related peptide (CGRP) receptor. It modulates CGRP responsiveness in a variety of tissues.</text>
</comment>
<dbReference type="PANTHER" id="PTHR15561:SF0">
    <property type="entry name" value="DNA-DIRECTED RNA POLYMERASE III SUBUNIT RPC9"/>
    <property type="match status" value="1"/>
</dbReference>
<evidence type="ECO:0000256" key="1">
    <source>
        <dbReference type="ARBA" id="ARBA00004123"/>
    </source>
</evidence>
<evidence type="ECO:0000256" key="5">
    <source>
        <dbReference type="ARBA" id="ARBA00022475"/>
    </source>
</evidence>
<name>A0AAN4ZC30_9BILA</name>
<dbReference type="SUPFAM" id="SSF47819">
    <property type="entry name" value="HRDC-like"/>
    <property type="match status" value="1"/>
</dbReference>
<dbReference type="GO" id="GO:0006384">
    <property type="term" value="P:transcription initiation at RNA polymerase III promoter"/>
    <property type="evidence" value="ECO:0007669"/>
    <property type="project" value="InterPro"/>
</dbReference>
<comment type="subunit">
    <text evidence="11">Component of the RNA polymerase III complex consisting of 17 subunits: a ten-subunit horseshoe-shaped catalytic core composed of POLR3A/RPC1, POLR3B/RPC2, POLR1C/RPAC1, POLR1D/RPAC2, POLR3K/RPC10, POLR2E/RPABC1, POLR2F/RPABC2, POLR2H/RPABC3, POLR2K/RPABC4 and POLR2L/RPABC5; a mobile stalk composed of two subunits POLR3H/RPC8 and CRCP/RPC9, protruding from the core and functioning primarily in transcription initiation; and additional subunits homologous to general transcription factors of the RNA polymerase II machinery, POLR3C/RPC3-POLR3F/RPC6-POLR3G/RPC7 heterotrimer required for transcription initiation and POLR3D/RPC4-POLR3E/RPC5 heterodimer involved in both transcription initiation and termination.</text>
</comment>
<dbReference type="PANTHER" id="PTHR15561">
    <property type="entry name" value="CALCITONIN GENE-RELATED PEPTIDE-RECEPTOR COMPONENT PROTEIN"/>
    <property type="match status" value="1"/>
</dbReference>
<feature type="domain" description="RNA polymerase Rpb4/RPC9 core" evidence="15">
    <location>
        <begin position="1"/>
        <end position="125"/>
    </location>
</feature>
<evidence type="ECO:0000259" key="15">
    <source>
        <dbReference type="SMART" id="SM00657"/>
    </source>
</evidence>
<protein>
    <recommendedName>
        <fullName evidence="4">DNA-directed RNA polymerase III subunit RPC9</fullName>
    </recommendedName>
    <alternativeName>
        <fullName evidence="13">DNA-directed RNA polymerase III subunit rpc9</fullName>
    </alternativeName>
</protein>
<evidence type="ECO:0000313" key="17">
    <source>
        <dbReference type="Proteomes" id="UP001328107"/>
    </source>
</evidence>
<dbReference type="FunFam" id="1.20.1250.40:FF:000002">
    <property type="entry name" value="DNA-directed RNA polymerase III subunit RPC9"/>
    <property type="match status" value="1"/>
</dbReference>
<evidence type="ECO:0000256" key="4">
    <source>
        <dbReference type="ARBA" id="ARBA00016672"/>
    </source>
</evidence>
<dbReference type="InterPro" id="IPR006590">
    <property type="entry name" value="RNA_pol_Rpb4/RPC9_core"/>
</dbReference>
<comment type="caution">
    <text evidence="16">The sequence shown here is derived from an EMBL/GenBank/DDBJ whole genome shotgun (WGS) entry which is preliminary data.</text>
</comment>
<evidence type="ECO:0000256" key="10">
    <source>
        <dbReference type="ARBA" id="ARBA00043924"/>
    </source>
</evidence>
<reference evidence="17" key="1">
    <citation type="submission" date="2022-10" db="EMBL/GenBank/DDBJ databases">
        <title>Genome assembly of Pristionchus species.</title>
        <authorList>
            <person name="Yoshida K."/>
            <person name="Sommer R.J."/>
        </authorList>
    </citation>
    <scope>NUCLEOTIDE SEQUENCE [LARGE SCALE GENOMIC DNA]</scope>
    <source>
        <strain evidence="17">RS5460</strain>
    </source>
</reference>
<comment type="similarity">
    <text evidence="3">Belongs to the eukaryotic RPC9 RNA polymerase subunit family.</text>
</comment>